<evidence type="ECO:0000313" key="4">
    <source>
        <dbReference type="Proteomes" id="UP000306145"/>
    </source>
</evidence>
<gene>
    <name evidence="3" type="ORF">FHG89_14710</name>
</gene>
<dbReference type="Pfam" id="PF03713">
    <property type="entry name" value="DUF305"/>
    <property type="match status" value="1"/>
</dbReference>
<dbReference type="PANTHER" id="PTHR36933:SF1">
    <property type="entry name" value="SLL0788 PROTEIN"/>
    <property type="match status" value="1"/>
</dbReference>
<keyword evidence="1" id="KW-0732">Signal</keyword>
<keyword evidence="4" id="KW-1185">Reference proteome</keyword>
<dbReference type="InterPro" id="IPR005183">
    <property type="entry name" value="DUF305_CopM-like"/>
</dbReference>
<evidence type="ECO:0000259" key="2">
    <source>
        <dbReference type="Pfam" id="PF03713"/>
    </source>
</evidence>
<dbReference type="EMBL" id="VDFY01000154">
    <property type="protein sequence ID" value="TNH28718.1"/>
    <property type="molecule type" value="Genomic_DNA"/>
</dbReference>
<feature type="domain" description="DUF305" evidence="2">
    <location>
        <begin position="63"/>
        <end position="212"/>
    </location>
</feature>
<accession>A0A5C4QT30</accession>
<evidence type="ECO:0000313" key="3">
    <source>
        <dbReference type="EMBL" id="TNH28718.1"/>
    </source>
</evidence>
<reference evidence="3 4" key="1">
    <citation type="submission" date="2019-06" db="EMBL/GenBank/DDBJ databases">
        <title>Micromonospora ordensis sp. nov., isolated from deep marine sediment.</title>
        <authorList>
            <person name="Veyisoglu A."/>
            <person name="Carro L."/>
            <person name="Klenk H.-P."/>
            <person name="Sahin N."/>
        </authorList>
    </citation>
    <scope>NUCLEOTIDE SEQUENCE [LARGE SCALE GENOMIC DNA]</scope>
    <source>
        <strain evidence="3 4">S2509</strain>
    </source>
</reference>
<feature type="signal peptide" evidence="1">
    <location>
        <begin position="1"/>
        <end position="19"/>
    </location>
</feature>
<dbReference type="PROSITE" id="PS51257">
    <property type="entry name" value="PROKAR_LIPOPROTEIN"/>
    <property type="match status" value="1"/>
</dbReference>
<dbReference type="AlphaFoldDB" id="A0A5C4QT30"/>
<dbReference type="InterPro" id="IPR012347">
    <property type="entry name" value="Ferritin-like"/>
</dbReference>
<dbReference type="OrthoDB" id="26872at2"/>
<dbReference type="Gene3D" id="1.20.1260.10">
    <property type="match status" value="1"/>
</dbReference>
<evidence type="ECO:0000256" key="1">
    <source>
        <dbReference type="SAM" id="SignalP"/>
    </source>
</evidence>
<organism evidence="3 4">
    <name type="scientific">Micromonospora orduensis</name>
    <dbReference type="NCBI Taxonomy" id="1420891"/>
    <lineage>
        <taxon>Bacteria</taxon>
        <taxon>Bacillati</taxon>
        <taxon>Actinomycetota</taxon>
        <taxon>Actinomycetes</taxon>
        <taxon>Micromonosporales</taxon>
        <taxon>Micromonosporaceae</taxon>
        <taxon>Micromonospora</taxon>
    </lineage>
</organism>
<proteinExistence type="predicted"/>
<feature type="chain" id="PRO_5038482193" evidence="1">
    <location>
        <begin position="20"/>
        <end position="215"/>
    </location>
</feature>
<name>A0A5C4QT30_9ACTN</name>
<sequence length="215" mass="22065">MTRSVVLRRAGLAGVAVTAAVLLSACGGDDSVGSGMGHGSGMATSAPAASASAGAGAVFNDADVMFAQMMVVHHRQAIEMASLAGTRAASSDVKALATKIKQAQQPEIDTMSGWLTAWGKPAPMASASGMDMGMSHGPMPGVMSDADMTQLAKAKGAEFDKQFLTMMISHHQGAITMAQQETAQGSNPDAKTLAAKIITDQQAEITQMQDLLKKV</sequence>
<dbReference type="PANTHER" id="PTHR36933">
    <property type="entry name" value="SLL0788 PROTEIN"/>
    <property type="match status" value="1"/>
</dbReference>
<protein>
    <submittedName>
        <fullName evidence="3">DUF305 domain-containing protein</fullName>
    </submittedName>
</protein>
<comment type="caution">
    <text evidence="3">The sequence shown here is derived from an EMBL/GenBank/DDBJ whole genome shotgun (WGS) entry which is preliminary data.</text>
</comment>
<dbReference type="Proteomes" id="UP000306145">
    <property type="component" value="Unassembled WGS sequence"/>
</dbReference>